<dbReference type="EMBL" id="CP081303">
    <property type="protein sequence ID" value="QZE13560.1"/>
    <property type="molecule type" value="Genomic_DNA"/>
</dbReference>
<gene>
    <name evidence="1" type="ORF">K4L44_13385</name>
</gene>
<evidence type="ECO:0000313" key="1">
    <source>
        <dbReference type="EMBL" id="QZE13560.1"/>
    </source>
</evidence>
<reference evidence="1" key="1">
    <citation type="submission" date="2021-08" db="EMBL/GenBank/DDBJ databases">
        <title>Novel anaerobic bacterium isolated from sea squirt in East Sea, Republic of Korea.</title>
        <authorList>
            <person name="Nguyen T.H."/>
            <person name="Li Z."/>
            <person name="Lee Y.-J."/>
            <person name="Ko J."/>
            <person name="Kim S.-G."/>
        </authorList>
    </citation>
    <scope>NUCLEOTIDE SEQUENCE</scope>
    <source>
        <strain evidence="1">KCTC 25031</strain>
    </source>
</reference>
<keyword evidence="2" id="KW-1185">Reference proteome</keyword>
<name>A0AC61NH36_9BACT</name>
<organism evidence="1 2">
    <name type="scientific">Halosquirtibacter laminarini</name>
    <dbReference type="NCBI Taxonomy" id="3374600"/>
    <lineage>
        <taxon>Bacteria</taxon>
        <taxon>Pseudomonadati</taxon>
        <taxon>Bacteroidota</taxon>
        <taxon>Bacteroidia</taxon>
        <taxon>Marinilabiliales</taxon>
        <taxon>Prolixibacteraceae</taxon>
        <taxon>Halosquirtibacter</taxon>
    </lineage>
</organism>
<dbReference type="Proteomes" id="UP000826212">
    <property type="component" value="Chromosome"/>
</dbReference>
<proteinExistence type="predicted"/>
<evidence type="ECO:0000313" key="2">
    <source>
        <dbReference type="Proteomes" id="UP000826212"/>
    </source>
</evidence>
<protein>
    <submittedName>
        <fullName evidence="1">DUF4294 domain-containing protein</fullName>
    </submittedName>
</protein>
<sequence>MTNEPLLLPEVKVIPNQNKRYWRRYYRLVKKVKKVYPMAKNARKIVLEYESQYDSFHRKRDRKKFAKGLEKQLLKEYEPLIRKMKMSEGRILIRLIDREVQLTSYQIIKEFRGGFSAFFWQSVARIFRQDLKSRYDPYGEDFLLEQIVLAIDRGEI</sequence>
<accession>A0AC61NH36</accession>